<dbReference type="InterPro" id="IPR005119">
    <property type="entry name" value="LysR_subst-bd"/>
</dbReference>
<evidence type="ECO:0000256" key="3">
    <source>
        <dbReference type="ARBA" id="ARBA00023125"/>
    </source>
</evidence>
<dbReference type="Pfam" id="PF03466">
    <property type="entry name" value="LysR_substrate"/>
    <property type="match status" value="1"/>
</dbReference>
<organism evidence="6 7">
    <name type="scientific">Cupriavidus numazuensis</name>
    <dbReference type="NCBI Taxonomy" id="221992"/>
    <lineage>
        <taxon>Bacteria</taxon>
        <taxon>Pseudomonadati</taxon>
        <taxon>Pseudomonadota</taxon>
        <taxon>Betaproteobacteria</taxon>
        <taxon>Burkholderiales</taxon>
        <taxon>Burkholderiaceae</taxon>
        <taxon>Cupriavidus</taxon>
    </lineage>
</organism>
<feature type="domain" description="HTH lysR-type" evidence="5">
    <location>
        <begin position="21"/>
        <end position="78"/>
    </location>
</feature>
<dbReference type="Proteomes" id="UP000672657">
    <property type="component" value="Unassembled WGS sequence"/>
</dbReference>
<evidence type="ECO:0000256" key="4">
    <source>
        <dbReference type="ARBA" id="ARBA00023163"/>
    </source>
</evidence>
<name>A0ABM8TU47_9BURK</name>
<accession>A0ABM8TU47</accession>
<evidence type="ECO:0000313" key="7">
    <source>
        <dbReference type="Proteomes" id="UP000672657"/>
    </source>
</evidence>
<comment type="caution">
    <text evidence="6">The sequence shown here is derived from an EMBL/GenBank/DDBJ whole genome shotgun (WGS) entry which is preliminary data.</text>
</comment>
<protein>
    <submittedName>
        <fullName evidence="6">HTH-type transcriptional regulator SyrM 1</fullName>
    </submittedName>
</protein>
<dbReference type="InterPro" id="IPR036388">
    <property type="entry name" value="WH-like_DNA-bd_sf"/>
</dbReference>
<dbReference type="InterPro" id="IPR037402">
    <property type="entry name" value="YidZ_PBP2"/>
</dbReference>
<proteinExistence type="inferred from homology"/>
<gene>
    <name evidence="6" type="primary">syrM1_3</name>
    <name evidence="6" type="ORF">LMG26411_07188</name>
</gene>
<dbReference type="Gene3D" id="1.10.10.10">
    <property type="entry name" value="Winged helix-like DNA-binding domain superfamily/Winged helix DNA-binding domain"/>
    <property type="match status" value="1"/>
</dbReference>
<dbReference type="SUPFAM" id="SSF46785">
    <property type="entry name" value="Winged helix' DNA-binding domain"/>
    <property type="match status" value="1"/>
</dbReference>
<reference evidence="6 7" key="1">
    <citation type="submission" date="2021-03" db="EMBL/GenBank/DDBJ databases">
        <authorList>
            <person name="Peeters C."/>
        </authorList>
    </citation>
    <scope>NUCLEOTIDE SEQUENCE [LARGE SCALE GENOMIC DNA]</scope>
    <source>
        <strain evidence="6 7">LMG 26411</strain>
    </source>
</reference>
<dbReference type="CDD" id="cd08417">
    <property type="entry name" value="PBP2_Nitroaromatics_like"/>
    <property type="match status" value="1"/>
</dbReference>
<dbReference type="InterPro" id="IPR000847">
    <property type="entry name" value="LysR_HTH_N"/>
</dbReference>
<dbReference type="PANTHER" id="PTHR30118:SF15">
    <property type="entry name" value="TRANSCRIPTIONAL REGULATORY PROTEIN"/>
    <property type="match status" value="1"/>
</dbReference>
<keyword evidence="2" id="KW-0805">Transcription regulation</keyword>
<evidence type="ECO:0000256" key="1">
    <source>
        <dbReference type="ARBA" id="ARBA00009437"/>
    </source>
</evidence>
<keyword evidence="7" id="KW-1185">Reference proteome</keyword>
<dbReference type="PROSITE" id="PS50931">
    <property type="entry name" value="HTH_LYSR"/>
    <property type="match status" value="1"/>
</dbReference>
<dbReference type="InterPro" id="IPR036390">
    <property type="entry name" value="WH_DNA-bd_sf"/>
</dbReference>
<dbReference type="PANTHER" id="PTHR30118">
    <property type="entry name" value="HTH-TYPE TRANSCRIPTIONAL REGULATOR LEUO-RELATED"/>
    <property type="match status" value="1"/>
</dbReference>
<dbReference type="Pfam" id="PF00126">
    <property type="entry name" value="HTH_1"/>
    <property type="match status" value="1"/>
</dbReference>
<evidence type="ECO:0000259" key="5">
    <source>
        <dbReference type="PROSITE" id="PS50931"/>
    </source>
</evidence>
<dbReference type="SUPFAM" id="SSF53850">
    <property type="entry name" value="Periplasmic binding protein-like II"/>
    <property type="match status" value="1"/>
</dbReference>
<keyword evidence="3" id="KW-0238">DNA-binding</keyword>
<comment type="similarity">
    <text evidence="1">Belongs to the LysR transcriptional regulatory family.</text>
</comment>
<keyword evidence="4" id="KW-0804">Transcription</keyword>
<dbReference type="InterPro" id="IPR050389">
    <property type="entry name" value="LysR-type_TF"/>
</dbReference>
<dbReference type="EMBL" id="CAJPVI010000070">
    <property type="protein sequence ID" value="CAG2160050.1"/>
    <property type="molecule type" value="Genomic_DNA"/>
</dbReference>
<sequence>MRPSQSSATHNRMKPLDLTRFDLNLLVVLEALWAERHVGRAAERLHLSQSATSHALSRLRTAFEDQLFIRNPRGIVPTPLTVELMPRVAAVLESVRLVASPRGPFDPGRLQATLSVAATDHAILTVVAPALAMIQAAAPDVVLKLRPADSESALRMLDAGELDIVLGSGSFAQIPQRFDCQLVHTERFVGIARKGHPALIKRGKTLHMDLDDFARLPHILVSPRGDTRGAVDDALESLGRTRKVNVTCPNFLAVPFMVSASQSIAVVAERIALQMQETARLSIFELPFALPTWEVLVIRARGRANEPAVAWMTNMMISG</sequence>
<dbReference type="Gene3D" id="3.40.190.10">
    <property type="entry name" value="Periplasmic binding protein-like II"/>
    <property type="match status" value="2"/>
</dbReference>
<dbReference type="PRINTS" id="PR00039">
    <property type="entry name" value="HTHLYSR"/>
</dbReference>
<evidence type="ECO:0000313" key="6">
    <source>
        <dbReference type="EMBL" id="CAG2160050.1"/>
    </source>
</evidence>
<evidence type="ECO:0000256" key="2">
    <source>
        <dbReference type="ARBA" id="ARBA00023015"/>
    </source>
</evidence>